<proteinExistence type="predicted"/>
<organism evidence="1">
    <name type="scientific">Rhizophora mucronata</name>
    <name type="common">Asiatic mangrove</name>
    <dbReference type="NCBI Taxonomy" id="61149"/>
    <lineage>
        <taxon>Eukaryota</taxon>
        <taxon>Viridiplantae</taxon>
        <taxon>Streptophyta</taxon>
        <taxon>Embryophyta</taxon>
        <taxon>Tracheophyta</taxon>
        <taxon>Spermatophyta</taxon>
        <taxon>Magnoliopsida</taxon>
        <taxon>eudicotyledons</taxon>
        <taxon>Gunneridae</taxon>
        <taxon>Pentapetalae</taxon>
        <taxon>rosids</taxon>
        <taxon>fabids</taxon>
        <taxon>Malpighiales</taxon>
        <taxon>Rhizophoraceae</taxon>
        <taxon>Rhizophora</taxon>
    </lineage>
</organism>
<accession>A0A2P2PEF1</accession>
<reference evidence="1" key="1">
    <citation type="submission" date="2018-02" db="EMBL/GenBank/DDBJ databases">
        <title>Rhizophora mucronata_Transcriptome.</title>
        <authorList>
            <person name="Meera S.P."/>
            <person name="Sreeshan A."/>
            <person name="Augustine A."/>
        </authorList>
    </citation>
    <scope>NUCLEOTIDE SEQUENCE</scope>
    <source>
        <tissue evidence="1">Leaf</tissue>
    </source>
</reference>
<name>A0A2P2PEF1_RHIMU</name>
<sequence length="30" mass="3660">MILHFSWSRMSYDRSFGRVELELEICQINV</sequence>
<dbReference type="AlphaFoldDB" id="A0A2P2PEF1"/>
<dbReference type="EMBL" id="GGEC01072633">
    <property type="protein sequence ID" value="MBX53117.1"/>
    <property type="molecule type" value="Transcribed_RNA"/>
</dbReference>
<evidence type="ECO:0000313" key="1">
    <source>
        <dbReference type="EMBL" id="MBX53117.1"/>
    </source>
</evidence>
<protein>
    <submittedName>
        <fullName evidence="1">Uncharacterized protein</fullName>
    </submittedName>
</protein>